<evidence type="ECO:0000256" key="1">
    <source>
        <dbReference type="ARBA" id="ARBA00000085"/>
    </source>
</evidence>
<evidence type="ECO:0000256" key="11">
    <source>
        <dbReference type="ARBA" id="ARBA00070152"/>
    </source>
</evidence>
<protein>
    <recommendedName>
        <fullName evidence="11">Virulence sensor protein BvgS</fullName>
        <ecNumber evidence="3">2.7.13.3</ecNumber>
    </recommendedName>
</protein>
<dbReference type="Pfam" id="PF00672">
    <property type="entry name" value="HAMP"/>
    <property type="match status" value="1"/>
</dbReference>
<dbReference type="InterPro" id="IPR003594">
    <property type="entry name" value="HATPase_dom"/>
</dbReference>
<evidence type="ECO:0000256" key="8">
    <source>
        <dbReference type="ARBA" id="ARBA00023012"/>
    </source>
</evidence>
<dbReference type="SMART" id="SM00304">
    <property type="entry name" value="HAMP"/>
    <property type="match status" value="1"/>
</dbReference>
<evidence type="ECO:0000256" key="9">
    <source>
        <dbReference type="ARBA" id="ARBA00023026"/>
    </source>
</evidence>
<evidence type="ECO:0000256" key="3">
    <source>
        <dbReference type="ARBA" id="ARBA00012438"/>
    </source>
</evidence>
<dbReference type="InterPro" id="IPR003661">
    <property type="entry name" value="HisK_dim/P_dom"/>
</dbReference>
<dbReference type="SMART" id="SM00388">
    <property type="entry name" value="HisKA"/>
    <property type="match status" value="1"/>
</dbReference>
<keyword evidence="6" id="KW-0732">Signal</keyword>
<evidence type="ECO:0000256" key="6">
    <source>
        <dbReference type="ARBA" id="ARBA00022729"/>
    </source>
</evidence>
<evidence type="ECO:0000256" key="2">
    <source>
        <dbReference type="ARBA" id="ARBA00004370"/>
    </source>
</evidence>
<feature type="domain" description="Response regulatory" evidence="16">
    <location>
        <begin position="812"/>
        <end position="928"/>
    </location>
</feature>
<feature type="transmembrane region" description="Helical" evidence="14">
    <location>
        <begin position="205"/>
        <end position="225"/>
    </location>
</feature>
<comment type="subcellular location">
    <subcellularLocation>
        <location evidence="2">Membrane</location>
    </subcellularLocation>
</comment>
<dbReference type="Gene3D" id="6.10.340.10">
    <property type="match status" value="1"/>
</dbReference>
<feature type="coiled-coil region" evidence="13">
    <location>
        <begin position="509"/>
        <end position="543"/>
    </location>
</feature>
<dbReference type="CDD" id="cd00082">
    <property type="entry name" value="HisKA"/>
    <property type="match status" value="1"/>
</dbReference>
<dbReference type="Pfam" id="PF00512">
    <property type="entry name" value="HisKA"/>
    <property type="match status" value="1"/>
</dbReference>
<dbReference type="PANTHER" id="PTHR43047">
    <property type="entry name" value="TWO-COMPONENT HISTIDINE PROTEIN KINASE"/>
    <property type="match status" value="1"/>
</dbReference>
<dbReference type="STRING" id="1035707.SAMN05216552_1002131"/>
<dbReference type="PROSITE" id="PS50109">
    <property type="entry name" value="HIS_KIN"/>
    <property type="match status" value="1"/>
</dbReference>
<evidence type="ECO:0000256" key="12">
    <source>
        <dbReference type="PROSITE-ProRule" id="PRU00169"/>
    </source>
</evidence>
<feature type="transmembrane region" description="Helical" evidence="14">
    <location>
        <begin position="134"/>
        <end position="155"/>
    </location>
</feature>
<reference evidence="19" key="1">
    <citation type="submission" date="2016-10" db="EMBL/GenBank/DDBJ databases">
        <authorList>
            <person name="Varghese N."/>
            <person name="Submissions S."/>
        </authorList>
    </citation>
    <scope>NUCLEOTIDE SEQUENCE [LARGE SCALE GENOMIC DNA]</scope>
    <source>
        <strain evidence="19">CGMCC 1.11014</strain>
    </source>
</reference>
<dbReference type="Gene3D" id="3.40.50.2300">
    <property type="match status" value="1"/>
</dbReference>
<dbReference type="FunFam" id="3.30.565.10:FF:000010">
    <property type="entry name" value="Sensor histidine kinase RcsC"/>
    <property type="match status" value="1"/>
</dbReference>
<dbReference type="EMBL" id="FPBO01000002">
    <property type="protein sequence ID" value="SFU37049.1"/>
    <property type="molecule type" value="Genomic_DNA"/>
</dbReference>
<dbReference type="InterPro" id="IPR004358">
    <property type="entry name" value="Sig_transdc_His_kin-like_C"/>
</dbReference>
<dbReference type="Gene3D" id="3.30.565.10">
    <property type="entry name" value="Histidine kinase-like ATPase, C-terminal domain"/>
    <property type="match status" value="1"/>
</dbReference>
<dbReference type="SMART" id="SM00387">
    <property type="entry name" value="HATPase_c"/>
    <property type="match status" value="1"/>
</dbReference>
<feature type="transmembrane region" description="Helical" evidence="14">
    <location>
        <begin position="256"/>
        <end position="278"/>
    </location>
</feature>
<evidence type="ECO:0000256" key="5">
    <source>
        <dbReference type="ARBA" id="ARBA00022679"/>
    </source>
</evidence>
<dbReference type="GO" id="GO:0016020">
    <property type="term" value="C:membrane"/>
    <property type="evidence" value="ECO:0007669"/>
    <property type="project" value="UniProtKB-SubCell"/>
</dbReference>
<dbReference type="Pfam" id="PF02518">
    <property type="entry name" value="HATPase_c"/>
    <property type="match status" value="1"/>
</dbReference>
<dbReference type="EC" id="2.7.13.3" evidence="3"/>
<dbReference type="PROSITE" id="PS50110">
    <property type="entry name" value="RESPONSE_REGULATORY"/>
    <property type="match status" value="1"/>
</dbReference>
<dbReference type="InterPro" id="IPR036890">
    <property type="entry name" value="HATPase_C_sf"/>
</dbReference>
<dbReference type="CDD" id="cd17546">
    <property type="entry name" value="REC_hyHK_CKI1_RcsC-like"/>
    <property type="match status" value="1"/>
</dbReference>
<dbReference type="PRINTS" id="PR00344">
    <property type="entry name" value="BCTRLSENSOR"/>
</dbReference>
<dbReference type="OrthoDB" id="9176737at2"/>
<evidence type="ECO:0000259" key="15">
    <source>
        <dbReference type="PROSITE" id="PS50109"/>
    </source>
</evidence>
<keyword evidence="5" id="KW-0808">Transferase</keyword>
<keyword evidence="9" id="KW-0843">Virulence</keyword>
<name>A0A1I7FLF9_9BURK</name>
<keyword evidence="19" id="KW-1185">Reference proteome</keyword>
<dbReference type="SUPFAM" id="SSF52172">
    <property type="entry name" value="CheY-like"/>
    <property type="match status" value="1"/>
</dbReference>
<keyword evidence="7 18" id="KW-0418">Kinase</keyword>
<feature type="transmembrane region" description="Helical" evidence="14">
    <location>
        <begin position="64"/>
        <end position="87"/>
    </location>
</feature>
<dbReference type="SUPFAM" id="SSF47384">
    <property type="entry name" value="Homodimeric domain of signal transducing histidine kinase"/>
    <property type="match status" value="1"/>
</dbReference>
<dbReference type="Proteomes" id="UP000199391">
    <property type="component" value="Unassembled WGS sequence"/>
</dbReference>
<feature type="transmembrane region" description="Helical" evidence="14">
    <location>
        <begin position="435"/>
        <end position="453"/>
    </location>
</feature>
<organism evidence="18 19">
    <name type="scientific">Pseudoduganella namucuonensis</name>
    <dbReference type="NCBI Taxonomy" id="1035707"/>
    <lineage>
        <taxon>Bacteria</taxon>
        <taxon>Pseudomonadati</taxon>
        <taxon>Pseudomonadota</taxon>
        <taxon>Betaproteobacteria</taxon>
        <taxon>Burkholderiales</taxon>
        <taxon>Oxalobacteraceae</taxon>
        <taxon>Telluria group</taxon>
        <taxon>Pseudoduganella</taxon>
    </lineage>
</organism>
<keyword evidence="13" id="KW-0175">Coiled coil</keyword>
<comment type="function">
    <text evidence="10">Member of the two-component regulatory system BvgS/BvgA. Phosphorylates BvgA via a four-step phosphorelay in response to environmental signals.</text>
</comment>
<evidence type="ECO:0000256" key="4">
    <source>
        <dbReference type="ARBA" id="ARBA00022553"/>
    </source>
</evidence>
<dbReference type="PROSITE" id="PS50885">
    <property type="entry name" value="HAMP"/>
    <property type="match status" value="1"/>
</dbReference>
<accession>A0A1I7FLF9</accession>
<dbReference type="InterPro" id="IPR005467">
    <property type="entry name" value="His_kinase_dom"/>
</dbReference>
<feature type="domain" description="HAMP" evidence="17">
    <location>
        <begin position="455"/>
        <end position="507"/>
    </location>
</feature>
<keyword evidence="8" id="KW-0902">Two-component regulatory system</keyword>
<dbReference type="Pfam" id="PF00072">
    <property type="entry name" value="Response_reg"/>
    <property type="match status" value="1"/>
</dbReference>
<keyword evidence="14" id="KW-1133">Transmembrane helix</keyword>
<comment type="catalytic activity">
    <reaction evidence="1">
        <text>ATP + protein L-histidine = ADP + protein N-phospho-L-histidine.</text>
        <dbReference type="EC" id="2.7.13.3"/>
    </reaction>
</comment>
<dbReference type="CDD" id="cd06225">
    <property type="entry name" value="HAMP"/>
    <property type="match status" value="1"/>
</dbReference>
<dbReference type="SUPFAM" id="SSF55874">
    <property type="entry name" value="ATPase domain of HSP90 chaperone/DNA topoisomerase II/histidine kinase"/>
    <property type="match status" value="1"/>
</dbReference>
<keyword evidence="14" id="KW-0812">Transmembrane</keyword>
<feature type="transmembrane region" description="Helical" evidence="14">
    <location>
        <begin position="167"/>
        <end position="185"/>
    </location>
</feature>
<evidence type="ECO:0000256" key="14">
    <source>
        <dbReference type="SAM" id="Phobius"/>
    </source>
</evidence>
<dbReference type="CDD" id="cd16922">
    <property type="entry name" value="HATPase_EvgS-ArcB-TorS-like"/>
    <property type="match status" value="1"/>
</dbReference>
<keyword evidence="4 12" id="KW-0597">Phosphoprotein</keyword>
<evidence type="ECO:0000256" key="13">
    <source>
        <dbReference type="SAM" id="Coils"/>
    </source>
</evidence>
<dbReference type="InterPro" id="IPR011006">
    <property type="entry name" value="CheY-like_superfamily"/>
</dbReference>
<proteinExistence type="predicted"/>
<feature type="transmembrane region" description="Helical" evidence="14">
    <location>
        <begin position="26"/>
        <end position="44"/>
    </location>
</feature>
<evidence type="ECO:0000313" key="19">
    <source>
        <dbReference type="Proteomes" id="UP000199391"/>
    </source>
</evidence>
<gene>
    <name evidence="18" type="ORF">SAMN05216552_1002131</name>
</gene>
<sequence length="1013" mass="110452">MNAVIAMLESAFQHIPLGLLEVWGRLGYLVGFCLMLLAFGGFALRRDGHWGLGRIRQRWDSRALIAAIFTFATIFITGYVGSAIVLVPGAQTFESLKDLSVFLCAVLFGYPALIVVPFAYGLSDLVEGVPPAFLADWLPGYFINPACFWLAHQLIGRDPDFRRAPTWGRYALFVLVFMAIEPQLWGYITSPQFTPELAYRSVTPALFFTTALTWVLAPFAMLAALPLARATGMFWAQEENKDADAGGGAAGVPIPAFLAAPFIALVLVVVGATAFLTLRGAEDTAEQLTMRLHQEIAENINLRLDDYVAGRQQAGAAPEGKDISAMLRALPVATHGRALVLDRRGRMLASSMAGADPVTDAALLRLRTAAGGYDRLRAPLRLTFDVITSKPLARERWLMQATPYQDGAGGSDWILLTAMPQAWYLAGVRSGNSQSAMMIALALLLSLVAAYWLSGAVTAPIRRIGRAAQAMAAGDLGQRVPGSPLSELGDLALSFNHMAGRLQQSFDELQAMADRLAARERMLEQSEDELRRHRAHLEELVRERTAELSVALGRAETANRAKSVFLSHMSHELRTPLNAVIGFSQLLAGDAAIGDDRKDKLAMINRAGHHLLTLINDILELSKIESGRGEVQLSPVDLYALFDSVLEMLQLRASQHGIALRLDCAGVPQVVMADGAKLRQVLLNLLSNAVKFTERGSVTLVVRGNALDGDGVRLRFAVVDTGPGIAEADRLRVFQPFVQAESPPSQAGTGLGLAISREFVQLMGGELTLVSAPGAGATFGFALDLTQREAVLAPAQARDRVAGLPQQERGKTILVVDDNEDGRQLLRSLLAPLGFDVHEARDGVEGQERILALQPDLVFMDWRMPRMDGLELTRHIRERPGIRQPRIVILTASAFEEERREALLSGADDFMRKPLERDHLFAMLELQLGLHFLREPGAPAAPAYTPLSGEELAPLNGSVREPLTQAVANLDLARIESLMRLIDAEQPALAARMRHMLERAEYRQLWALLAAPA</sequence>
<dbReference type="InterPro" id="IPR001789">
    <property type="entry name" value="Sig_transdc_resp-reg_receiver"/>
</dbReference>
<dbReference type="InterPro" id="IPR003660">
    <property type="entry name" value="HAMP_dom"/>
</dbReference>
<dbReference type="SMART" id="SM00448">
    <property type="entry name" value="REC"/>
    <property type="match status" value="1"/>
</dbReference>
<dbReference type="AlphaFoldDB" id="A0A1I7FLF9"/>
<evidence type="ECO:0000256" key="10">
    <source>
        <dbReference type="ARBA" id="ARBA00058004"/>
    </source>
</evidence>
<evidence type="ECO:0000259" key="17">
    <source>
        <dbReference type="PROSITE" id="PS50885"/>
    </source>
</evidence>
<dbReference type="Gene3D" id="1.10.287.130">
    <property type="match status" value="1"/>
</dbReference>
<dbReference type="SUPFAM" id="SSF158472">
    <property type="entry name" value="HAMP domain-like"/>
    <property type="match status" value="1"/>
</dbReference>
<dbReference type="InterPro" id="IPR036097">
    <property type="entry name" value="HisK_dim/P_sf"/>
</dbReference>
<keyword evidence="14" id="KW-0472">Membrane</keyword>
<feature type="transmembrane region" description="Helical" evidence="14">
    <location>
        <begin position="99"/>
        <end position="122"/>
    </location>
</feature>
<evidence type="ECO:0000259" key="16">
    <source>
        <dbReference type="PROSITE" id="PS50110"/>
    </source>
</evidence>
<evidence type="ECO:0000256" key="7">
    <source>
        <dbReference type="ARBA" id="ARBA00022777"/>
    </source>
</evidence>
<dbReference type="GO" id="GO:0000155">
    <property type="term" value="F:phosphorelay sensor kinase activity"/>
    <property type="evidence" value="ECO:0007669"/>
    <property type="project" value="InterPro"/>
</dbReference>
<feature type="domain" description="Histidine kinase" evidence="15">
    <location>
        <begin position="568"/>
        <end position="787"/>
    </location>
</feature>
<dbReference type="RefSeq" id="WP_093553278.1">
    <property type="nucleotide sequence ID" value="NZ_FPBO01000002.1"/>
</dbReference>
<feature type="modified residue" description="4-aspartylphosphate" evidence="12">
    <location>
        <position position="861"/>
    </location>
</feature>
<evidence type="ECO:0000313" key="18">
    <source>
        <dbReference type="EMBL" id="SFU37049.1"/>
    </source>
</evidence>